<protein>
    <submittedName>
        <fullName evidence="1">Uncharacterized protein</fullName>
    </submittedName>
</protein>
<evidence type="ECO:0000313" key="1">
    <source>
        <dbReference type="EMBL" id="MFD0992173.1"/>
    </source>
</evidence>
<organism evidence="1 2">
    <name type="scientific">Tenacibaculum geojense</name>
    <dbReference type="NCBI Taxonomy" id="915352"/>
    <lineage>
        <taxon>Bacteria</taxon>
        <taxon>Pseudomonadati</taxon>
        <taxon>Bacteroidota</taxon>
        <taxon>Flavobacteriia</taxon>
        <taxon>Flavobacteriales</taxon>
        <taxon>Flavobacteriaceae</taxon>
        <taxon>Tenacibaculum</taxon>
    </lineage>
</organism>
<comment type="caution">
    <text evidence="1">The sequence shown here is derived from an EMBL/GenBank/DDBJ whole genome shotgun (WGS) entry which is preliminary data.</text>
</comment>
<dbReference type="RefSeq" id="WP_386105191.1">
    <property type="nucleotide sequence ID" value="NZ_JBHTJR010000019.1"/>
</dbReference>
<gene>
    <name evidence="1" type="ORF">ACFQ1U_03060</name>
</gene>
<accession>A0ABW3JNU6</accession>
<reference evidence="2" key="1">
    <citation type="journal article" date="2019" name="Int. J. Syst. Evol. Microbiol.">
        <title>The Global Catalogue of Microorganisms (GCM) 10K type strain sequencing project: providing services to taxonomists for standard genome sequencing and annotation.</title>
        <authorList>
            <consortium name="The Broad Institute Genomics Platform"/>
            <consortium name="The Broad Institute Genome Sequencing Center for Infectious Disease"/>
            <person name="Wu L."/>
            <person name="Ma J."/>
        </authorList>
    </citation>
    <scope>NUCLEOTIDE SEQUENCE [LARGE SCALE GENOMIC DNA]</scope>
    <source>
        <strain evidence="2">CCUG 60527</strain>
    </source>
</reference>
<dbReference type="EMBL" id="JBHTJR010000019">
    <property type="protein sequence ID" value="MFD0992173.1"/>
    <property type="molecule type" value="Genomic_DNA"/>
</dbReference>
<evidence type="ECO:0000313" key="2">
    <source>
        <dbReference type="Proteomes" id="UP001597062"/>
    </source>
</evidence>
<dbReference type="SUPFAM" id="SSF57256">
    <property type="entry name" value="Elafin-like"/>
    <property type="match status" value="1"/>
</dbReference>
<dbReference type="Proteomes" id="UP001597062">
    <property type="component" value="Unassembled WGS sequence"/>
</dbReference>
<name>A0ABW3JNU6_9FLAO</name>
<sequence>MKKSIKKLGVELTKANQLQINGGKSELCYTNSDCPGNMGCCKNGPYYGTCFEGEDYRRLCTY</sequence>
<keyword evidence="2" id="KW-1185">Reference proteome</keyword>
<proteinExistence type="predicted"/>
<dbReference type="InterPro" id="IPR036645">
    <property type="entry name" value="Elafin-like_sf"/>
</dbReference>